<dbReference type="AlphaFoldDB" id="Q9HQB5"/>
<name>Q9HQB5_HALSA</name>
<keyword evidence="3" id="KW-1185">Reference proteome</keyword>
<reference evidence="2" key="3">
    <citation type="journal article" date="2015" name="Life">
        <title>A manual curation strategy to improve genome annotation: application to a set of haloarchael genomes.</title>
        <authorList>
            <person name="Pfeiffer F."/>
            <person name="Oesterhelt D."/>
        </authorList>
    </citation>
    <scope>NUCLEOTIDE SEQUENCE</scope>
    <source>
        <strain evidence="2">NRC-1</strain>
    </source>
</reference>
<evidence type="ECO:0000313" key="3">
    <source>
        <dbReference type="Proteomes" id="UP000000554"/>
    </source>
</evidence>
<reference evidence="1 3" key="1">
    <citation type="journal article" date="2000" name="Proc. Natl. Acad. Sci. U.S.A.">
        <title>Genome sequence of Halobacterium species NRC-1.</title>
        <authorList>
            <person name="Ng W.V."/>
            <person name="Kennedy S.P."/>
            <person name="Mahairas G.G."/>
            <person name="Berquist B."/>
            <person name="Pan M."/>
            <person name="Shukla H.D."/>
            <person name="Lasky S.R."/>
            <person name="Baliga N.S."/>
            <person name="Thorsson V."/>
            <person name="Sbrogna J."/>
            <person name="Swartzell S."/>
            <person name="Weir D."/>
            <person name="Hall J."/>
            <person name="Dahl T.A."/>
            <person name="Welti R."/>
            <person name="Goo Y.A."/>
            <person name="Leithauser B."/>
            <person name="Keller K."/>
            <person name="Cruz R."/>
            <person name="Danson M.J."/>
            <person name="Hough D.W."/>
            <person name="Maddocks D.G."/>
            <person name="Jablonski P.E."/>
            <person name="Krebs M.P."/>
            <person name="Angevine C.M."/>
            <person name="Dale H."/>
            <person name="Isenbarger T.A."/>
            <person name="Peck R.F."/>
            <person name="Pohlschroder M."/>
            <person name="Spudich J.L."/>
            <person name="Jung K.W."/>
            <person name="Alam M."/>
            <person name="Freitas T."/>
            <person name="Hou S."/>
            <person name="Daniels C.J."/>
            <person name="Dennis P.P."/>
            <person name="Omer A.D."/>
            <person name="Ebhardt H."/>
            <person name="Lowe T.M."/>
            <person name="Liang P."/>
            <person name="Riley M."/>
            <person name="Hood L."/>
            <person name="DasSarma S."/>
        </authorList>
    </citation>
    <scope>NUCLEOTIDE SEQUENCE [LARGE SCALE GENOMIC DNA]</scope>
    <source>
        <strain evidence="3">ATCC 700922 / JCM 11081 / NRC-1</strain>
        <strain evidence="1">NRC-1</strain>
    </source>
</reference>
<dbReference type="STRING" id="64091.VNG_1239H"/>
<proteinExistence type="predicted"/>
<evidence type="ECO:0000313" key="1">
    <source>
        <dbReference type="EMBL" id="AAG19600.1"/>
    </source>
</evidence>
<gene>
    <name evidence="1" type="ordered locus">VNG_1239H</name>
</gene>
<dbReference type="KEGG" id="hal:VNG_1239H"/>
<reference evidence="2" key="2">
    <citation type="journal article" date="2008" name="Genomics">
        <title>Evolution in the laboratory: the genome of Halobacterium salinarum strain R1 compared to that of strain NRC-1.</title>
        <authorList>
            <person name="Pfeiffer F."/>
            <person name="Schuster S.C."/>
            <person name="Broicher A."/>
            <person name="Falb M."/>
            <person name="Palm P."/>
            <person name="Rodewald K."/>
            <person name="Ruepp A."/>
            <person name="Soppa J."/>
            <person name="Tittor J."/>
            <person name="Oesterhelt D."/>
        </authorList>
    </citation>
    <scope>NUCLEOTIDE SEQUENCE</scope>
    <source>
        <strain evidence="2">NRC-1</strain>
    </source>
</reference>
<dbReference type="PaxDb" id="64091-VNG_1239H"/>
<reference evidence="2" key="4">
    <citation type="journal article" date="2019" name="Microbiol. Resour. Announc.">
        <title>The genome of the Halobacterium salinarum type strain is closely related to that of the laboratory strains NRC-1 and R1.</title>
        <authorList>
            <person name="Pfeiffer F."/>
            <person name="Marchfelder A."/>
            <person name="Habermann B.H."/>
            <person name="Dyall-Smith M."/>
        </authorList>
    </citation>
    <scope>NUCLEOTIDE SEQUENCE</scope>
    <source>
        <strain evidence="2">NRC-1</strain>
    </source>
</reference>
<accession>Q9HQB5</accession>
<dbReference type="EMBL" id="AE004437">
    <property type="protein sequence ID" value="AAG19600.1"/>
    <property type="molecule type" value="Genomic_DNA"/>
</dbReference>
<evidence type="ECO:0000313" key="2">
    <source>
        <dbReference type="EMBL" id="DAC78317.1"/>
    </source>
</evidence>
<organism evidence="1 3">
    <name type="scientific">Halobacterium salinarum (strain ATCC 700922 / JCM 11081 / NRC-1)</name>
    <name type="common">Halobacterium halobium</name>
    <dbReference type="NCBI Taxonomy" id="64091"/>
    <lineage>
        <taxon>Archaea</taxon>
        <taxon>Methanobacteriati</taxon>
        <taxon>Methanobacteriota</taxon>
        <taxon>Stenosarchaea group</taxon>
        <taxon>Halobacteria</taxon>
        <taxon>Halobacteriales</taxon>
        <taxon>Halobacteriaceae</taxon>
        <taxon>Halobacterium</taxon>
        <taxon>Halobacterium salinarum NRC-34001</taxon>
    </lineage>
</organism>
<dbReference type="PIR" id="D84279">
    <property type="entry name" value="D84279"/>
</dbReference>
<dbReference type="HOGENOM" id="CLU_3302644_0_0_2"/>
<sequence length="39" mass="3797">MTAVGACVGVSAVVVVSGMGGVRRRSGFAAYPIGGDKTI</sequence>
<dbReference type="Proteomes" id="UP000000554">
    <property type="component" value="Chromosome"/>
</dbReference>
<protein>
    <submittedName>
        <fullName evidence="2">Spurious ORF</fullName>
    </submittedName>
</protein>
<dbReference type="EMBL" id="BK010829">
    <property type="protein sequence ID" value="DAC78317.1"/>
    <property type="molecule type" value="Genomic_DNA"/>
</dbReference>